<dbReference type="STRING" id="135651.G0MN38"/>
<dbReference type="GO" id="GO:0015031">
    <property type="term" value="P:protein transport"/>
    <property type="evidence" value="ECO:0007669"/>
    <property type="project" value="TreeGrafter"/>
</dbReference>
<sequence>MLFTCKQPKPTIKLDEETYRPGDTVTGTATVTITKEQRARSITVFWSGRGHDYISPDFFIDNCPERQFLEGKETVWREFPGETTIPIGTYNFPFFFKLPDKIHSSFYPRDEHNARYLVKYYVKVVVNIPFHFDLKQKIYFRVVNGIPHPDLRVVVRYGRLKGGSDEDDGTRVVCTARSRRHLQTR</sequence>
<dbReference type="GO" id="GO:0005737">
    <property type="term" value="C:cytoplasm"/>
    <property type="evidence" value="ECO:0007669"/>
    <property type="project" value="TreeGrafter"/>
</dbReference>
<evidence type="ECO:0000313" key="3">
    <source>
        <dbReference type="EMBL" id="EGT38238.1"/>
    </source>
</evidence>
<evidence type="ECO:0000256" key="1">
    <source>
        <dbReference type="ARBA" id="ARBA00005298"/>
    </source>
</evidence>
<dbReference type="Gene3D" id="2.60.40.640">
    <property type="match status" value="1"/>
</dbReference>
<dbReference type="eggNOG" id="KOG3780">
    <property type="taxonomic scope" value="Eukaryota"/>
</dbReference>
<dbReference type="InterPro" id="IPR050357">
    <property type="entry name" value="Arrestin_domain-protein"/>
</dbReference>
<dbReference type="HOGENOM" id="CLU_1462549_0_0_1"/>
<dbReference type="InterPro" id="IPR014752">
    <property type="entry name" value="Arrestin-like_C"/>
</dbReference>
<dbReference type="PANTHER" id="PTHR11188:SF144">
    <property type="entry name" value="ARRESTIN C-TERMINAL-LIKE DOMAIN-CONTAINING PROTEIN"/>
    <property type="match status" value="1"/>
</dbReference>
<reference evidence="4" key="1">
    <citation type="submission" date="2011-07" db="EMBL/GenBank/DDBJ databases">
        <authorList>
            <consortium name="Caenorhabditis brenneri Sequencing and Analysis Consortium"/>
            <person name="Wilson R.K."/>
        </authorList>
    </citation>
    <scope>NUCLEOTIDE SEQUENCE [LARGE SCALE GENOMIC DNA]</scope>
    <source>
        <strain evidence="4">PB2801</strain>
    </source>
</reference>
<gene>
    <name evidence="3" type="ORF">CAEBREN_08619</name>
</gene>
<dbReference type="SUPFAM" id="SSF81296">
    <property type="entry name" value="E set domains"/>
    <property type="match status" value="1"/>
</dbReference>
<dbReference type="PANTHER" id="PTHR11188">
    <property type="entry name" value="ARRESTIN DOMAIN CONTAINING PROTEIN"/>
    <property type="match status" value="1"/>
</dbReference>
<organism evidence="4">
    <name type="scientific">Caenorhabditis brenneri</name>
    <name type="common">Nematode worm</name>
    <dbReference type="NCBI Taxonomy" id="135651"/>
    <lineage>
        <taxon>Eukaryota</taxon>
        <taxon>Metazoa</taxon>
        <taxon>Ecdysozoa</taxon>
        <taxon>Nematoda</taxon>
        <taxon>Chromadorea</taxon>
        <taxon>Rhabditida</taxon>
        <taxon>Rhabditina</taxon>
        <taxon>Rhabditomorpha</taxon>
        <taxon>Rhabditoidea</taxon>
        <taxon>Rhabditidae</taxon>
        <taxon>Peloderinae</taxon>
        <taxon>Caenorhabditis</taxon>
    </lineage>
</organism>
<dbReference type="InterPro" id="IPR011021">
    <property type="entry name" value="Arrestin-like_N"/>
</dbReference>
<keyword evidence="4" id="KW-1185">Reference proteome</keyword>
<dbReference type="AlphaFoldDB" id="G0MN38"/>
<proteinExistence type="inferred from homology"/>
<protein>
    <recommendedName>
        <fullName evidence="2">Arrestin-like N-terminal domain-containing protein</fullName>
    </recommendedName>
</protein>
<dbReference type="OMA" id="HTIAWRA"/>
<dbReference type="InterPro" id="IPR014756">
    <property type="entry name" value="Ig_E-set"/>
</dbReference>
<accession>G0MN38</accession>
<evidence type="ECO:0000259" key="2">
    <source>
        <dbReference type="Pfam" id="PF00339"/>
    </source>
</evidence>
<dbReference type="InParanoid" id="G0MN38"/>
<evidence type="ECO:0000313" key="4">
    <source>
        <dbReference type="Proteomes" id="UP000008068"/>
    </source>
</evidence>
<dbReference type="Proteomes" id="UP000008068">
    <property type="component" value="Unassembled WGS sequence"/>
</dbReference>
<comment type="similarity">
    <text evidence="1">Belongs to the arrestin family.</text>
</comment>
<name>G0MN38_CAEBE</name>
<dbReference type="Pfam" id="PF00339">
    <property type="entry name" value="Arrestin_N"/>
    <property type="match status" value="1"/>
</dbReference>
<dbReference type="EMBL" id="GL379803">
    <property type="protein sequence ID" value="EGT38238.1"/>
    <property type="molecule type" value="Genomic_DNA"/>
</dbReference>
<feature type="domain" description="Arrestin-like N-terminal" evidence="2">
    <location>
        <begin position="12"/>
        <end position="144"/>
    </location>
</feature>